<keyword evidence="2" id="KW-1185">Reference proteome</keyword>
<evidence type="ECO:0000313" key="2">
    <source>
        <dbReference type="Proteomes" id="UP001151529"/>
    </source>
</evidence>
<accession>A0A9Q0YXW9</accession>
<protein>
    <submittedName>
        <fullName evidence="1">Uncharacterized protein</fullName>
    </submittedName>
</protein>
<dbReference type="Proteomes" id="UP001151529">
    <property type="component" value="Chromosome 1"/>
</dbReference>
<comment type="caution">
    <text evidence="1">The sequence shown here is derived from an EMBL/GenBank/DDBJ whole genome shotgun (WGS) entry which is preliminary data.</text>
</comment>
<organism evidence="1 2">
    <name type="scientific">Salix viminalis</name>
    <name type="common">Common osier</name>
    <name type="synonym">Basket willow</name>
    <dbReference type="NCBI Taxonomy" id="40686"/>
    <lineage>
        <taxon>Eukaryota</taxon>
        <taxon>Viridiplantae</taxon>
        <taxon>Streptophyta</taxon>
        <taxon>Embryophyta</taxon>
        <taxon>Tracheophyta</taxon>
        <taxon>Spermatophyta</taxon>
        <taxon>Magnoliopsida</taxon>
        <taxon>eudicotyledons</taxon>
        <taxon>Gunneridae</taxon>
        <taxon>Pentapetalae</taxon>
        <taxon>rosids</taxon>
        <taxon>fabids</taxon>
        <taxon>Malpighiales</taxon>
        <taxon>Salicaceae</taxon>
        <taxon>Saliceae</taxon>
        <taxon>Salix</taxon>
    </lineage>
</organism>
<dbReference type="PANTHER" id="PTHR34567:SF9">
    <property type="entry name" value="CONTAINING PROTEIN, PUTATIVE-RELATED"/>
    <property type="match status" value="1"/>
</dbReference>
<dbReference type="PANTHER" id="PTHR34567">
    <property type="entry name" value="FK506-BINDING-LIKE PROTEIN"/>
    <property type="match status" value="1"/>
</dbReference>
<sequence length="393" mass="44822">MSFVPPISKFAKIGGVLDFGPGFVDDGIPSWEKKFCSLIGSVPWRKVVDAKKYMYCHGNILNWDDSAGEEAFHNAKNRFWAEINGVSCVISPPDPNLYIDEINWNVCIDPEVIKDLEQDLFVPDEGDTDTDDVKNPWESNNNMQSSLSLIDKAKSWNQQDSDNNKCSNLNNVDNPWERGFSQESEAVKGKPWGVCVTLGSVAVKELVPSNDKGRGNLRDSSRAYNRHESKRWINSEASKDRKWEDNVSNSQGWKQWDNYGKNTKGLDFRKHGGGWETWNEGSWQREGARQHITGYKSTRIFILFSFFLLPGKQMPVLPTHITEDDRNSQHQMEQYHKLNANLPKPFPFRVVNSVLTSDCSSQVIRLSLPLKVLFGKLRISKPDEVMLDSQEMT</sequence>
<evidence type="ECO:0000313" key="1">
    <source>
        <dbReference type="EMBL" id="KAJ6714012.1"/>
    </source>
</evidence>
<proteinExistence type="predicted"/>
<dbReference type="EMBL" id="JAPFFL010000007">
    <property type="protein sequence ID" value="KAJ6714012.1"/>
    <property type="molecule type" value="Genomic_DNA"/>
</dbReference>
<gene>
    <name evidence="1" type="ORF">OIU85_025618</name>
</gene>
<name>A0A9Q0YXW9_SALVM</name>
<dbReference type="OrthoDB" id="1888797at2759"/>
<reference evidence="1" key="1">
    <citation type="submission" date="2022-11" db="EMBL/GenBank/DDBJ databases">
        <authorList>
            <person name="Hyden B.L."/>
            <person name="Feng K."/>
            <person name="Yates T."/>
            <person name="Jawdy S."/>
            <person name="Smart L.B."/>
            <person name="Muchero W."/>
        </authorList>
    </citation>
    <scope>NUCLEOTIDE SEQUENCE</scope>
    <source>
        <tissue evidence="1">Shoot tip</tissue>
    </source>
</reference>
<reference evidence="1" key="2">
    <citation type="journal article" date="2023" name="Int. J. Mol. Sci.">
        <title>De Novo Assembly and Annotation of 11 Diverse Shrub Willow (Salix) Genomes Reveals Novel Gene Organization in Sex-Linked Regions.</title>
        <authorList>
            <person name="Hyden B."/>
            <person name="Feng K."/>
            <person name="Yates T.B."/>
            <person name="Jawdy S."/>
            <person name="Cereghino C."/>
            <person name="Smart L.B."/>
            <person name="Muchero W."/>
        </authorList>
    </citation>
    <scope>NUCLEOTIDE SEQUENCE [LARGE SCALE GENOMIC DNA]</scope>
    <source>
        <tissue evidence="1">Shoot tip</tissue>
    </source>
</reference>
<dbReference type="AlphaFoldDB" id="A0A9Q0YXW9"/>